<feature type="region of interest" description="Disordered" evidence="1">
    <location>
        <begin position="226"/>
        <end position="276"/>
    </location>
</feature>
<protein>
    <submittedName>
        <fullName evidence="2">Uncharacterized protein</fullName>
    </submittedName>
</protein>
<evidence type="ECO:0000313" key="2">
    <source>
        <dbReference type="EMBL" id="TKA31945.1"/>
    </source>
</evidence>
<reference evidence="2 3" key="1">
    <citation type="submission" date="2017-03" db="EMBL/GenBank/DDBJ databases">
        <title>Genomes of endolithic fungi from Antarctica.</title>
        <authorList>
            <person name="Coleine C."/>
            <person name="Masonjones S."/>
            <person name="Stajich J.E."/>
        </authorList>
    </citation>
    <scope>NUCLEOTIDE SEQUENCE [LARGE SCALE GENOMIC DNA]</scope>
    <source>
        <strain evidence="2 3">CCFEE 6315</strain>
    </source>
</reference>
<feature type="compositionally biased region" description="Acidic residues" evidence="1">
    <location>
        <begin position="320"/>
        <end position="349"/>
    </location>
</feature>
<feature type="compositionally biased region" description="Polar residues" evidence="1">
    <location>
        <begin position="668"/>
        <end position="680"/>
    </location>
</feature>
<dbReference type="OrthoDB" id="5399183at2759"/>
<accession>A0A4U0UCC0</accession>
<feature type="compositionally biased region" description="Low complexity" evidence="1">
    <location>
        <begin position="441"/>
        <end position="454"/>
    </location>
</feature>
<evidence type="ECO:0000313" key="3">
    <source>
        <dbReference type="Proteomes" id="UP000308549"/>
    </source>
</evidence>
<dbReference type="EMBL" id="NAJL01000006">
    <property type="protein sequence ID" value="TKA31945.1"/>
    <property type="molecule type" value="Genomic_DNA"/>
</dbReference>
<proteinExistence type="predicted"/>
<feature type="compositionally biased region" description="Low complexity" evidence="1">
    <location>
        <begin position="545"/>
        <end position="557"/>
    </location>
</feature>
<feature type="region of interest" description="Disordered" evidence="1">
    <location>
        <begin position="1"/>
        <end position="79"/>
    </location>
</feature>
<feature type="region of interest" description="Disordered" evidence="1">
    <location>
        <begin position="295"/>
        <end position="404"/>
    </location>
</feature>
<feature type="region of interest" description="Disordered" evidence="1">
    <location>
        <begin position="640"/>
        <end position="680"/>
    </location>
</feature>
<feature type="compositionally biased region" description="Low complexity" evidence="1">
    <location>
        <begin position="364"/>
        <end position="380"/>
    </location>
</feature>
<feature type="compositionally biased region" description="Acidic residues" evidence="1">
    <location>
        <begin position="46"/>
        <end position="72"/>
    </location>
</feature>
<feature type="region of interest" description="Disordered" evidence="1">
    <location>
        <begin position="536"/>
        <end position="557"/>
    </location>
</feature>
<feature type="region of interest" description="Disordered" evidence="1">
    <location>
        <begin position="615"/>
        <end position="634"/>
    </location>
</feature>
<feature type="region of interest" description="Disordered" evidence="1">
    <location>
        <begin position="440"/>
        <end position="469"/>
    </location>
</feature>
<name>A0A4U0UCC0_9PEZI</name>
<dbReference type="Proteomes" id="UP000308549">
    <property type="component" value="Unassembled WGS sequence"/>
</dbReference>
<sequence>MATPSARIVPNQGHGQQKLQAHRKSAMKTKSSAMSGQSAAIQAAGDNEEDDDSDDSSIMDEDDEGDALDEADAMALSNAHTGEQRLAGLKADNVFFDDIQQAVAGAAMDSANASDDDDYAGVEEISDDEGSVKDSQVMRAAEADLIDEFERTEERRNANVMTAEMDTMFLQDDDALARRLSLASNGSQPNESDPFNFDVDMNADPFSGFGFGDSQYQELYNDAESALSDWRNDRHNSEDSLERKKKVRFQEPHEVLSRSSSMSSSEDQGEAFPDLFAAHDDPSLRAHFGLDVDLDAGFQNDDAGSCYDFDGEEERLALAIDEESDTDDESSSVESEDEGDTTDEETEEEQIARMQQMRKAAGHSPKLTPTTPTPSKRTTPIRAQSTPASTPRHGKGPRMGTFTVDKSRATMSADAQGNRIKVLPPTKPCDKDKAFWDRARTAVSSRSSTPRSSAHWSMRTPGPEPPPRPFTAQSTLGSMFNGNLDILRNNDVSGIAGELFPSMVPRPMTSFASTSTYDDSEAEMQEVNMQDFLEIDDSGSESDEPSSSGPAASPVAAAGDDVFTFPSRSQSLLNHLDQQRGLVGSFRRNQTQVRHVSSLAANPAKRAQTSEYNALQKGRRGAANTPITPARRNRASQDLSFAGAGIRKPAGSPLAARRPRSRGGSNAAAMSQTLGPSLLQ</sequence>
<keyword evidence="3" id="KW-1185">Reference proteome</keyword>
<feature type="compositionally biased region" description="Basic and acidic residues" evidence="1">
    <location>
        <begin position="230"/>
        <end position="256"/>
    </location>
</feature>
<gene>
    <name evidence="2" type="ORF">B0A50_01190</name>
</gene>
<comment type="caution">
    <text evidence="2">The sequence shown here is derived from an EMBL/GenBank/DDBJ whole genome shotgun (WGS) entry which is preliminary data.</text>
</comment>
<evidence type="ECO:0000256" key="1">
    <source>
        <dbReference type="SAM" id="MobiDB-lite"/>
    </source>
</evidence>
<organism evidence="2 3">
    <name type="scientific">Salinomyces thailandicus</name>
    <dbReference type="NCBI Taxonomy" id="706561"/>
    <lineage>
        <taxon>Eukaryota</taxon>
        <taxon>Fungi</taxon>
        <taxon>Dikarya</taxon>
        <taxon>Ascomycota</taxon>
        <taxon>Pezizomycotina</taxon>
        <taxon>Dothideomycetes</taxon>
        <taxon>Dothideomycetidae</taxon>
        <taxon>Mycosphaerellales</taxon>
        <taxon>Teratosphaeriaceae</taxon>
        <taxon>Salinomyces</taxon>
    </lineage>
</organism>
<dbReference type="AlphaFoldDB" id="A0A4U0UCC0"/>